<gene>
    <name evidence="1" type="ORF">V7S43_012933</name>
</gene>
<dbReference type="EMBL" id="JBIMZQ010000033">
    <property type="protein sequence ID" value="KAL3662132.1"/>
    <property type="molecule type" value="Genomic_DNA"/>
</dbReference>
<organism evidence="1 2">
    <name type="scientific">Phytophthora oleae</name>
    <dbReference type="NCBI Taxonomy" id="2107226"/>
    <lineage>
        <taxon>Eukaryota</taxon>
        <taxon>Sar</taxon>
        <taxon>Stramenopiles</taxon>
        <taxon>Oomycota</taxon>
        <taxon>Peronosporomycetes</taxon>
        <taxon>Peronosporales</taxon>
        <taxon>Peronosporaceae</taxon>
        <taxon>Phytophthora</taxon>
    </lineage>
</organism>
<accession>A0ABD3F5M0</accession>
<comment type="caution">
    <text evidence="1">The sequence shown here is derived from an EMBL/GenBank/DDBJ whole genome shotgun (WGS) entry which is preliminary data.</text>
</comment>
<protein>
    <recommendedName>
        <fullName evidence="3">PiggyBac transposable element-derived protein domain-containing protein</fullName>
    </recommendedName>
</protein>
<reference evidence="1 2" key="1">
    <citation type="submission" date="2024-09" db="EMBL/GenBank/DDBJ databases">
        <title>Genome sequencing and assembly of Phytophthora oleae, isolate VK10A, causative agent of rot of olive drupes.</title>
        <authorList>
            <person name="Conti Taguali S."/>
            <person name="Riolo M."/>
            <person name="La Spada F."/>
            <person name="Cacciola S.O."/>
            <person name="Dionisio G."/>
        </authorList>
    </citation>
    <scope>NUCLEOTIDE SEQUENCE [LARGE SCALE GENOMIC DNA]</scope>
    <source>
        <strain evidence="1 2">VK10A</strain>
    </source>
</reference>
<proteinExistence type="predicted"/>
<evidence type="ECO:0000313" key="1">
    <source>
        <dbReference type="EMBL" id="KAL3662132.1"/>
    </source>
</evidence>
<evidence type="ECO:0000313" key="2">
    <source>
        <dbReference type="Proteomes" id="UP001632037"/>
    </source>
</evidence>
<dbReference type="AlphaFoldDB" id="A0ABD3F5M0"/>
<evidence type="ECO:0008006" key="3">
    <source>
        <dbReference type="Google" id="ProtNLM"/>
    </source>
</evidence>
<keyword evidence="2" id="KW-1185">Reference proteome</keyword>
<sequence>MAHCDDCIDITLADSKQPLTQWDHRRARFFLSSMPSITLFAQYRSTTFRSSEILSVTQIPNNIGRAWIATKYQYGLARRGKGNESLGGEIIDLKFLVCIVHLGCSLDGHCSMVVHSCQQNTSKKPPTFALVCTGTDACALLGWGFVAFYQYVCSLDG</sequence>
<name>A0ABD3F5M0_9STRA</name>
<dbReference type="Proteomes" id="UP001632037">
    <property type="component" value="Unassembled WGS sequence"/>
</dbReference>